<organism evidence="2 3">
    <name type="scientific">Reticulibacter mediterranei</name>
    <dbReference type="NCBI Taxonomy" id="2778369"/>
    <lineage>
        <taxon>Bacteria</taxon>
        <taxon>Bacillati</taxon>
        <taxon>Chloroflexota</taxon>
        <taxon>Ktedonobacteria</taxon>
        <taxon>Ktedonobacterales</taxon>
        <taxon>Reticulibacteraceae</taxon>
        <taxon>Reticulibacter</taxon>
    </lineage>
</organism>
<sequence length="99" mass="11528">MDRLLHVFKDHEVGTWCKRAAWMILALNMVHLLLVYFPVFFDEKAHALTLKFVDWGNLLQTLSSFVSGTLFNFFLLYAAGVAVEYLVESRQKGRRKAEF</sequence>
<protein>
    <submittedName>
        <fullName evidence="2">Uncharacterized protein</fullName>
    </submittedName>
</protein>
<evidence type="ECO:0000256" key="1">
    <source>
        <dbReference type="SAM" id="Phobius"/>
    </source>
</evidence>
<feature type="transmembrane region" description="Helical" evidence="1">
    <location>
        <begin position="20"/>
        <end position="41"/>
    </location>
</feature>
<keyword evidence="3" id="KW-1185">Reference proteome</keyword>
<evidence type="ECO:0000313" key="3">
    <source>
        <dbReference type="Proteomes" id="UP000597444"/>
    </source>
</evidence>
<dbReference type="EMBL" id="BNJK01000001">
    <property type="protein sequence ID" value="GHO94807.1"/>
    <property type="molecule type" value="Genomic_DNA"/>
</dbReference>
<comment type="caution">
    <text evidence="2">The sequence shown here is derived from an EMBL/GenBank/DDBJ whole genome shotgun (WGS) entry which is preliminary data.</text>
</comment>
<name>A0A8J3N1Z6_9CHLR</name>
<proteinExistence type="predicted"/>
<keyword evidence="1" id="KW-0812">Transmembrane</keyword>
<gene>
    <name evidence="2" type="ORF">KSF_048550</name>
</gene>
<dbReference type="Proteomes" id="UP000597444">
    <property type="component" value="Unassembled WGS sequence"/>
</dbReference>
<reference evidence="2" key="1">
    <citation type="submission" date="2020-10" db="EMBL/GenBank/DDBJ databases">
        <title>Taxonomic study of unclassified bacteria belonging to the class Ktedonobacteria.</title>
        <authorList>
            <person name="Yabe S."/>
            <person name="Wang C.M."/>
            <person name="Zheng Y."/>
            <person name="Sakai Y."/>
            <person name="Cavaletti L."/>
            <person name="Monciardini P."/>
            <person name="Donadio S."/>
        </authorList>
    </citation>
    <scope>NUCLEOTIDE SEQUENCE</scope>
    <source>
        <strain evidence="2">ID150040</strain>
    </source>
</reference>
<keyword evidence="1" id="KW-0472">Membrane</keyword>
<feature type="transmembrane region" description="Helical" evidence="1">
    <location>
        <begin position="61"/>
        <end position="87"/>
    </location>
</feature>
<accession>A0A8J3N1Z6</accession>
<dbReference type="AlphaFoldDB" id="A0A8J3N1Z6"/>
<keyword evidence="1" id="KW-1133">Transmembrane helix</keyword>
<evidence type="ECO:0000313" key="2">
    <source>
        <dbReference type="EMBL" id="GHO94807.1"/>
    </source>
</evidence>